<dbReference type="EMBL" id="JAMXIB010000008">
    <property type="protein sequence ID" value="MCO5725311.1"/>
    <property type="molecule type" value="Genomic_DNA"/>
</dbReference>
<dbReference type="RefSeq" id="WP_252741684.1">
    <property type="nucleotide sequence ID" value="NZ_JAMXIB010000008.1"/>
</dbReference>
<sequence length="114" mass="13082">MVTATYSNDTESTDESKVITVTITDGAGTNGQGHINAVYRMLAQDMDLKTSNGWTKTYTLSHLRIMVKEEQDKEITLSEVEYIKNKRYHVRLNGRNINSDELLKIMNDFEKTDF</sequence>
<proteinExistence type="predicted"/>
<accession>A0ABT1AZ39</accession>
<reference evidence="1 2" key="1">
    <citation type="submission" date="2022-06" db="EMBL/GenBank/DDBJ databases">
        <authorList>
            <person name="Xuan X."/>
        </authorList>
    </citation>
    <scope>NUCLEOTIDE SEQUENCE [LARGE SCALE GENOMIC DNA]</scope>
    <source>
        <strain evidence="1 2">2V75</strain>
    </source>
</reference>
<comment type="caution">
    <text evidence="1">The sequence shown here is derived from an EMBL/GenBank/DDBJ whole genome shotgun (WGS) entry which is preliminary data.</text>
</comment>
<dbReference type="Proteomes" id="UP001206312">
    <property type="component" value="Unassembled WGS sequence"/>
</dbReference>
<keyword evidence="2" id="KW-1185">Reference proteome</keyword>
<name>A0ABT1AZ39_9FLAO</name>
<evidence type="ECO:0000313" key="2">
    <source>
        <dbReference type="Proteomes" id="UP001206312"/>
    </source>
</evidence>
<organism evidence="1 2">
    <name type="scientific">Robiginitalea marina</name>
    <dbReference type="NCBI Taxonomy" id="2954105"/>
    <lineage>
        <taxon>Bacteria</taxon>
        <taxon>Pseudomonadati</taxon>
        <taxon>Bacteroidota</taxon>
        <taxon>Flavobacteriia</taxon>
        <taxon>Flavobacteriales</taxon>
        <taxon>Flavobacteriaceae</taxon>
        <taxon>Robiginitalea</taxon>
    </lineage>
</organism>
<evidence type="ECO:0000313" key="1">
    <source>
        <dbReference type="EMBL" id="MCO5725311.1"/>
    </source>
</evidence>
<gene>
    <name evidence="1" type="ORF">NG653_10620</name>
</gene>
<protein>
    <submittedName>
        <fullName evidence="1">Uncharacterized protein</fullName>
    </submittedName>
</protein>